<evidence type="ECO:0000256" key="4">
    <source>
        <dbReference type="ARBA" id="ARBA00022692"/>
    </source>
</evidence>
<dbReference type="EMBL" id="JAJIRN010000001">
    <property type="protein sequence ID" value="MCV2366898.1"/>
    <property type="molecule type" value="Genomic_DNA"/>
</dbReference>
<feature type="transmembrane region" description="Helical" evidence="7">
    <location>
        <begin position="6"/>
        <end position="30"/>
    </location>
</feature>
<dbReference type="Proteomes" id="UP001209701">
    <property type="component" value="Unassembled WGS sequence"/>
</dbReference>
<evidence type="ECO:0000256" key="6">
    <source>
        <dbReference type="ARBA" id="ARBA00023136"/>
    </source>
</evidence>
<evidence type="ECO:0000256" key="1">
    <source>
        <dbReference type="ARBA" id="ARBA00004651"/>
    </source>
</evidence>
<keyword evidence="4 7" id="KW-0812">Transmembrane</keyword>
<evidence type="ECO:0000313" key="9">
    <source>
        <dbReference type="Proteomes" id="UP001209701"/>
    </source>
</evidence>
<protein>
    <submittedName>
        <fullName evidence="8">DUF350 domain-containing protein</fullName>
    </submittedName>
</protein>
<feature type="transmembrane region" description="Helical" evidence="7">
    <location>
        <begin position="51"/>
        <end position="72"/>
    </location>
</feature>
<keyword evidence="3" id="KW-1003">Cell membrane</keyword>
<reference evidence="8 9" key="1">
    <citation type="submission" date="2021-11" db="EMBL/GenBank/DDBJ databases">
        <authorList>
            <person name="Liang Q."/>
            <person name="Mou H."/>
            <person name="Liu Z."/>
        </authorList>
    </citation>
    <scope>NUCLEOTIDE SEQUENCE [LARGE SCALE GENOMIC DNA]</scope>
    <source>
        <strain evidence="8 9">CHU3</strain>
    </source>
</reference>
<comment type="subcellular location">
    <subcellularLocation>
        <location evidence="1">Cell membrane</location>
        <topology evidence="1">Multi-pass membrane protein</topology>
    </subcellularLocation>
</comment>
<gene>
    <name evidence="8" type="ORF">LNV07_02150</name>
</gene>
<evidence type="ECO:0000256" key="2">
    <source>
        <dbReference type="ARBA" id="ARBA00005779"/>
    </source>
</evidence>
<comment type="caution">
    <text evidence="8">The sequence shown here is derived from an EMBL/GenBank/DDBJ whole genome shotgun (WGS) entry which is preliminary data.</text>
</comment>
<evidence type="ECO:0000256" key="5">
    <source>
        <dbReference type="ARBA" id="ARBA00022989"/>
    </source>
</evidence>
<keyword evidence="9" id="KW-1185">Reference proteome</keyword>
<sequence>MNGFEWLRPAVVLGSILYAVIGVLVFWISFVIIDKLTPYKLWEEIVEQKNLALAIVVASMCISIGLIVAAAIHG</sequence>
<keyword evidence="5 7" id="KW-1133">Transmembrane helix</keyword>
<keyword evidence="6 7" id="KW-0472">Membrane</keyword>
<dbReference type="InterPro" id="IPR007140">
    <property type="entry name" value="DUF350"/>
</dbReference>
<dbReference type="Pfam" id="PF03994">
    <property type="entry name" value="DUF350"/>
    <property type="match status" value="1"/>
</dbReference>
<organism evidence="8 9">
    <name type="scientific">Roseateles oligotrophus</name>
    <dbReference type="NCBI Taxonomy" id="1769250"/>
    <lineage>
        <taxon>Bacteria</taxon>
        <taxon>Pseudomonadati</taxon>
        <taxon>Pseudomonadota</taxon>
        <taxon>Betaproteobacteria</taxon>
        <taxon>Burkholderiales</taxon>
        <taxon>Sphaerotilaceae</taxon>
        <taxon>Roseateles</taxon>
    </lineage>
</organism>
<comment type="similarity">
    <text evidence="2">Belongs to the UPF0719 family.</text>
</comment>
<evidence type="ECO:0000256" key="7">
    <source>
        <dbReference type="SAM" id="Phobius"/>
    </source>
</evidence>
<name>A0ABT2Y9D0_9BURK</name>
<proteinExistence type="inferred from homology"/>
<evidence type="ECO:0000256" key="3">
    <source>
        <dbReference type="ARBA" id="ARBA00022475"/>
    </source>
</evidence>
<evidence type="ECO:0000313" key="8">
    <source>
        <dbReference type="EMBL" id="MCV2366898.1"/>
    </source>
</evidence>
<accession>A0ABT2Y9D0</accession>
<dbReference type="RefSeq" id="WP_263569511.1">
    <property type="nucleotide sequence ID" value="NZ_JAJIRN010000001.1"/>
</dbReference>